<dbReference type="OrthoDB" id="5321769at2"/>
<dbReference type="Pfam" id="PF06122">
    <property type="entry name" value="TraH"/>
    <property type="match status" value="1"/>
</dbReference>
<organism evidence="3 4">
    <name type="scientific">Helicobacter anseris</name>
    <dbReference type="NCBI Taxonomy" id="375926"/>
    <lineage>
        <taxon>Bacteria</taxon>
        <taxon>Pseudomonadati</taxon>
        <taxon>Campylobacterota</taxon>
        <taxon>Epsilonproteobacteria</taxon>
        <taxon>Campylobacterales</taxon>
        <taxon>Helicobacteraceae</taxon>
        <taxon>Helicobacter</taxon>
    </lineage>
</organism>
<proteinExistence type="predicted"/>
<dbReference type="AlphaFoldDB" id="A0A3D8J6F1"/>
<evidence type="ECO:0000313" key="3">
    <source>
        <dbReference type="EMBL" id="RDU73028.1"/>
    </source>
</evidence>
<keyword evidence="4" id="KW-1185">Reference proteome</keyword>
<sequence length="615" mass="68039">MLKKIFNLIFVLIFATSNTLAASGLDDFWNSMKEGFNNSKFGQFFNDRGWSNFTNSTYNQTGDSYGGSYIGGSGSFRFSDDQSSYKPWIDWEAPSVEADCNGLKFNLGFASLVDFDDIAENLGNVGGAVIFGILVALINSLPTLNQAFSQIKALVQYIQNLLRNACNFSKNIASDLIKQGQNYLKDQASQPDAGFAMKTANIFANGQDYLSSANNLVNTTVSEYKTKFLNAVKGKNGGASDTGKKLSNEYERMAESFYRVGYFPSILISQYLPENDVIAKKVVPLTIADISVNGSLDLSSPKTFYLLAVNIVGDPEGMSANALADLQFSKNGKTIVDFNNAMIANGKVDSSYDQISNHFAEEKFAQEKGDVKLSPPTPNVLVGGKSQTFLHDLLYGTTSKTIKIDSQKIAYAQTVSKSNKVYQMFRTLQNQGKSQTVKWEGLETESLKAIVCILKRSSSNTRVASVVYEDANNVSCNGNISNSSSTNESFALIAPDWAVKINEIVLFALDYLKNKPTFSGTMDGERAKSLAILLAKQNAIYYAQFLMDNIRNIYENNTTSIKSESIKNKDKLMNELRKYKNDLEEELEKQINLLNNFETMYDNAGKKKKAQSIQK</sequence>
<evidence type="ECO:0000313" key="4">
    <source>
        <dbReference type="Proteomes" id="UP000256695"/>
    </source>
</evidence>
<evidence type="ECO:0000256" key="2">
    <source>
        <dbReference type="SAM" id="SignalP"/>
    </source>
</evidence>
<evidence type="ECO:0000256" key="1">
    <source>
        <dbReference type="SAM" id="Coils"/>
    </source>
</evidence>
<protein>
    <recommendedName>
        <fullName evidence="5">Conjugal transfer protein</fullName>
    </recommendedName>
</protein>
<reference evidence="3 4" key="1">
    <citation type="submission" date="2018-04" db="EMBL/GenBank/DDBJ databases">
        <title>Novel Campyloabacter and Helicobacter Species and Strains.</title>
        <authorList>
            <person name="Mannion A.J."/>
            <person name="Shen Z."/>
            <person name="Fox J.G."/>
        </authorList>
    </citation>
    <scope>NUCLEOTIDE SEQUENCE [LARGE SCALE GENOMIC DNA]</scope>
    <source>
        <strain evidence="3 4">MIT 04-9362</strain>
    </source>
</reference>
<accession>A0A3D8J6F1</accession>
<comment type="caution">
    <text evidence="3">The sequence shown here is derived from an EMBL/GenBank/DDBJ whole genome shotgun (WGS) entry which is preliminary data.</text>
</comment>
<dbReference type="Proteomes" id="UP000256695">
    <property type="component" value="Unassembled WGS sequence"/>
</dbReference>
<dbReference type="EMBL" id="NXLX01000013">
    <property type="protein sequence ID" value="RDU73028.1"/>
    <property type="molecule type" value="Genomic_DNA"/>
</dbReference>
<feature type="signal peptide" evidence="2">
    <location>
        <begin position="1"/>
        <end position="21"/>
    </location>
</feature>
<name>A0A3D8J6F1_9HELI</name>
<feature type="coiled-coil region" evidence="1">
    <location>
        <begin position="562"/>
        <end position="600"/>
    </location>
</feature>
<feature type="chain" id="PRO_5017591245" description="Conjugal transfer protein" evidence="2">
    <location>
        <begin position="22"/>
        <end position="615"/>
    </location>
</feature>
<dbReference type="InterPro" id="IPR010927">
    <property type="entry name" value="T4SS_TraH"/>
</dbReference>
<gene>
    <name evidence="3" type="ORF">CQA57_05745</name>
</gene>
<dbReference type="RefSeq" id="WP_115579280.1">
    <property type="nucleotide sequence ID" value="NZ_NXLX01000013.1"/>
</dbReference>
<keyword evidence="2" id="KW-0732">Signal</keyword>
<evidence type="ECO:0008006" key="5">
    <source>
        <dbReference type="Google" id="ProtNLM"/>
    </source>
</evidence>
<keyword evidence="1" id="KW-0175">Coiled coil</keyword>